<dbReference type="RefSeq" id="XP_008870205.1">
    <property type="nucleotide sequence ID" value="XM_008871983.1"/>
</dbReference>
<dbReference type="EMBL" id="KI913963">
    <property type="protein sequence ID" value="ETW01207.1"/>
    <property type="molecule type" value="Genomic_DNA"/>
</dbReference>
<dbReference type="VEuPathDB" id="FungiDB:H310_06797"/>
<evidence type="ECO:0000256" key="1">
    <source>
        <dbReference type="SAM" id="MobiDB-lite"/>
    </source>
</evidence>
<name>A0A024U5N0_9STRA</name>
<feature type="region of interest" description="Disordered" evidence="1">
    <location>
        <begin position="1"/>
        <end position="58"/>
    </location>
</feature>
<accession>A0A024U5N0</accession>
<sequence>MVPPIHPTRPSVEKRTSSPSLKSFRDASSEAKQGALPRLSSPRVDEISSQGGDDEAQRIQGTELQHCESILSTIQKETTNNGTRYISLLEFKETSNPALDSMHRFVKSTRKELSYLEVLCANGWDNDDIDAILATIPNDEVTASQHLWVEK</sequence>
<dbReference type="GeneID" id="20083847"/>
<proteinExistence type="predicted"/>
<protein>
    <submittedName>
        <fullName evidence="2">Uncharacterized protein</fullName>
    </submittedName>
</protein>
<organism evidence="2">
    <name type="scientific">Aphanomyces invadans</name>
    <dbReference type="NCBI Taxonomy" id="157072"/>
    <lineage>
        <taxon>Eukaryota</taxon>
        <taxon>Sar</taxon>
        <taxon>Stramenopiles</taxon>
        <taxon>Oomycota</taxon>
        <taxon>Saprolegniomycetes</taxon>
        <taxon>Saprolegniales</taxon>
        <taxon>Verrucalvaceae</taxon>
        <taxon>Aphanomyces</taxon>
    </lineage>
</organism>
<dbReference type="OrthoDB" id="70618at2759"/>
<gene>
    <name evidence="2" type="ORF">H310_06797</name>
</gene>
<reference evidence="2" key="1">
    <citation type="submission" date="2013-12" db="EMBL/GenBank/DDBJ databases">
        <title>The Genome Sequence of Aphanomyces invadans NJM9701.</title>
        <authorList>
            <consortium name="The Broad Institute Genomics Platform"/>
            <person name="Russ C."/>
            <person name="Tyler B."/>
            <person name="van West P."/>
            <person name="Dieguez-Uribeondo J."/>
            <person name="Young S.K."/>
            <person name="Zeng Q."/>
            <person name="Gargeya S."/>
            <person name="Fitzgerald M."/>
            <person name="Abouelleil A."/>
            <person name="Alvarado L."/>
            <person name="Chapman S.B."/>
            <person name="Gainer-Dewar J."/>
            <person name="Goldberg J."/>
            <person name="Griggs A."/>
            <person name="Gujja S."/>
            <person name="Hansen M."/>
            <person name="Howarth C."/>
            <person name="Imamovic A."/>
            <person name="Ireland A."/>
            <person name="Larimer J."/>
            <person name="McCowan C."/>
            <person name="Murphy C."/>
            <person name="Pearson M."/>
            <person name="Poon T.W."/>
            <person name="Priest M."/>
            <person name="Roberts A."/>
            <person name="Saif S."/>
            <person name="Shea T."/>
            <person name="Sykes S."/>
            <person name="Wortman J."/>
            <person name="Nusbaum C."/>
            <person name="Birren B."/>
        </authorList>
    </citation>
    <scope>NUCLEOTIDE SEQUENCE [LARGE SCALE GENOMIC DNA]</scope>
    <source>
        <strain evidence="2">NJM9701</strain>
    </source>
</reference>
<dbReference type="AlphaFoldDB" id="A0A024U5N0"/>
<evidence type="ECO:0000313" key="2">
    <source>
        <dbReference type="EMBL" id="ETW01207.1"/>
    </source>
</evidence>